<proteinExistence type="predicted"/>
<reference evidence="1" key="1">
    <citation type="submission" date="2023-06" db="EMBL/GenBank/DDBJ databases">
        <authorList>
            <person name="Delattre M."/>
        </authorList>
    </citation>
    <scope>NUCLEOTIDE SEQUENCE</scope>
    <source>
        <strain evidence="1">AF72</strain>
    </source>
</reference>
<gene>
    <name evidence="1" type="ORF">MSPICULIGERA_LOCUS5439</name>
</gene>
<comment type="caution">
    <text evidence="1">The sequence shown here is derived from an EMBL/GenBank/DDBJ whole genome shotgun (WGS) entry which is preliminary data.</text>
</comment>
<protein>
    <submittedName>
        <fullName evidence="1">Uncharacterized protein</fullName>
    </submittedName>
</protein>
<feature type="non-terminal residue" evidence="1">
    <location>
        <position position="1"/>
    </location>
</feature>
<accession>A0AA36CD87</accession>
<evidence type="ECO:0000313" key="1">
    <source>
        <dbReference type="EMBL" id="CAJ0566856.1"/>
    </source>
</evidence>
<dbReference type="AlphaFoldDB" id="A0AA36CD87"/>
<keyword evidence="2" id="KW-1185">Reference proteome</keyword>
<organism evidence="1 2">
    <name type="scientific">Mesorhabditis spiculigera</name>
    <dbReference type="NCBI Taxonomy" id="96644"/>
    <lineage>
        <taxon>Eukaryota</taxon>
        <taxon>Metazoa</taxon>
        <taxon>Ecdysozoa</taxon>
        <taxon>Nematoda</taxon>
        <taxon>Chromadorea</taxon>
        <taxon>Rhabditida</taxon>
        <taxon>Rhabditina</taxon>
        <taxon>Rhabditomorpha</taxon>
        <taxon>Rhabditoidea</taxon>
        <taxon>Rhabditidae</taxon>
        <taxon>Mesorhabditinae</taxon>
        <taxon>Mesorhabditis</taxon>
    </lineage>
</organism>
<sequence length="74" mass="8595">MDTQYTIEPVPGYEFLQRTAPDLPSHASRYNGKPLTLNERFGIYARGYLIHAIETESDERHERLVKTKTITKTK</sequence>
<name>A0AA36CD87_9BILA</name>
<evidence type="ECO:0000313" key="2">
    <source>
        <dbReference type="Proteomes" id="UP001177023"/>
    </source>
</evidence>
<dbReference type="Proteomes" id="UP001177023">
    <property type="component" value="Unassembled WGS sequence"/>
</dbReference>
<dbReference type="EMBL" id="CATQJA010001335">
    <property type="protein sequence ID" value="CAJ0566856.1"/>
    <property type="molecule type" value="Genomic_DNA"/>
</dbReference>